<evidence type="ECO:0000256" key="1">
    <source>
        <dbReference type="ARBA" id="ARBA00022490"/>
    </source>
</evidence>
<keyword evidence="2" id="KW-0805">Transcription regulation</keyword>
<evidence type="ECO:0000259" key="5">
    <source>
        <dbReference type="PROSITE" id="PS01124"/>
    </source>
</evidence>
<dbReference type="InterPro" id="IPR037923">
    <property type="entry name" value="HTH-like"/>
</dbReference>
<dbReference type="Proteomes" id="UP000031246">
    <property type="component" value="Unassembled WGS sequence"/>
</dbReference>
<evidence type="ECO:0000256" key="2">
    <source>
        <dbReference type="ARBA" id="ARBA00023015"/>
    </source>
</evidence>
<keyword evidence="7" id="KW-1185">Reference proteome</keyword>
<dbReference type="Pfam" id="PF22200">
    <property type="entry name" value="ExsA_N"/>
    <property type="match status" value="1"/>
</dbReference>
<accession>A0A0C1F646</accession>
<evidence type="ECO:0000256" key="3">
    <source>
        <dbReference type="ARBA" id="ARBA00023125"/>
    </source>
</evidence>
<dbReference type="InterPro" id="IPR054015">
    <property type="entry name" value="ExsA-like_N"/>
</dbReference>
<evidence type="ECO:0000313" key="7">
    <source>
        <dbReference type="Proteomes" id="UP000031246"/>
    </source>
</evidence>
<reference evidence="6 7" key="1">
    <citation type="submission" date="2014-10" db="EMBL/GenBank/DDBJ databases">
        <title>Pedobacter Kyungheensis.</title>
        <authorList>
            <person name="Anderson B.M."/>
            <person name="Newman J.D."/>
        </authorList>
    </citation>
    <scope>NUCLEOTIDE SEQUENCE [LARGE SCALE GENOMIC DNA]</scope>
    <source>
        <strain evidence="6 7">KACC 16221</strain>
    </source>
</reference>
<organism evidence="6 7">
    <name type="scientific">Pedobacter kyungheensis</name>
    <dbReference type="NCBI Taxonomy" id="1069985"/>
    <lineage>
        <taxon>Bacteria</taxon>
        <taxon>Pseudomonadati</taxon>
        <taxon>Bacteroidota</taxon>
        <taxon>Sphingobacteriia</taxon>
        <taxon>Sphingobacteriales</taxon>
        <taxon>Sphingobacteriaceae</taxon>
        <taxon>Pedobacter</taxon>
    </lineage>
</organism>
<feature type="domain" description="HTH araC/xylS-type" evidence="5">
    <location>
        <begin position="170"/>
        <end position="268"/>
    </location>
</feature>
<proteinExistence type="predicted"/>
<evidence type="ECO:0000313" key="6">
    <source>
        <dbReference type="EMBL" id="KIA88632.1"/>
    </source>
</evidence>
<keyword evidence="3" id="KW-0238">DNA-binding</keyword>
<dbReference type="InterPro" id="IPR009057">
    <property type="entry name" value="Homeodomain-like_sf"/>
</dbReference>
<dbReference type="Pfam" id="PF12833">
    <property type="entry name" value="HTH_18"/>
    <property type="match status" value="1"/>
</dbReference>
<dbReference type="EMBL" id="JSYN01000050">
    <property type="protein sequence ID" value="KIA88632.1"/>
    <property type="molecule type" value="Genomic_DNA"/>
</dbReference>
<dbReference type="SUPFAM" id="SSF46689">
    <property type="entry name" value="Homeodomain-like"/>
    <property type="match status" value="1"/>
</dbReference>
<gene>
    <name evidence="6" type="ORF">OC25_26000</name>
</gene>
<protein>
    <recommendedName>
        <fullName evidence="5">HTH araC/xylS-type domain-containing protein</fullName>
    </recommendedName>
</protein>
<dbReference type="AlphaFoldDB" id="A0A0C1F646"/>
<keyword evidence="4" id="KW-0804">Transcription</keyword>
<dbReference type="InterPro" id="IPR050204">
    <property type="entry name" value="AraC_XylS_family_regulators"/>
</dbReference>
<name>A0A0C1F646_9SPHI</name>
<sequence length="269" mass="31561">MNQRETVQEPKLVLNSYTGANIEGEAFVTDHIFSYILQGKHDVWLGDKKYAFKQGDFRFFRRNQLARYVKNTSDGGFKSVAVHIDQATLREMSDRYGLLANQLPTPTEPFLLQPDNLLRGFSTSLIPYLNQPRVDERIVLLKTQELILLLIQNDPRLKNILFDFSQPGKIDLEAFMNNHYRYNVSIERFAFLTGRSLSAFKRDFDKQFHLSPNRWLIQKRLQEAKFHIEEKNEKPSDIYLDLGFEDLSHFSYAYKKAFGYAPNKKYSNQ</sequence>
<dbReference type="Gene3D" id="1.10.10.60">
    <property type="entry name" value="Homeodomain-like"/>
    <property type="match status" value="1"/>
</dbReference>
<dbReference type="Gene3D" id="2.60.120.10">
    <property type="entry name" value="Jelly Rolls"/>
    <property type="match status" value="1"/>
</dbReference>
<dbReference type="GO" id="GO:0043565">
    <property type="term" value="F:sequence-specific DNA binding"/>
    <property type="evidence" value="ECO:0007669"/>
    <property type="project" value="InterPro"/>
</dbReference>
<comment type="caution">
    <text evidence="6">The sequence shown here is derived from an EMBL/GenBank/DDBJ whole genome shotgun (WGS) entry which is preliminary data.</text>
</comment>
<dbReference type="PANTHER" id="PTHR46796">
    <property type="entry name" value="HTH-TYPE TRANSCRIPTIONAL ACTIVATOR RHAS-RELATED"/>
    <property type="match status" value="1"/>
</dbReference>
<dbReference type="PROSITE" id="PS01124">
    <property type="entry name" value="HTH_ARAC_FAMILY_2"/>
    <property type="match status" value="1"/>
</dbReference>
<dbReference type="SMART" id="SM00342">
    <property type="entry name" value="HTH_ARAC"/>
    <property type="match status" value="1"/>
</dbReference>
<dbReference type="SUPFAM" id="SSF51215">
    <property type="entry name" value="Regulatory protein AraC"/>
    <property type="match status" value="1"/>
</dbReference>
<dbReference type="GO" id="GO:0003700">
    <property type="term" value="F:DNA-binding transcription factor activity"/>
    <property type="evidence" value="ECO:0007669"/>
    <property type="project" value="InterPro"/>
</dbReference>
<keyword evidence="1" id="KW-0963">Cytoplasm</keyword>
<dbReference type="PANTHER" id="PTHR46796:SF13">
    <property type="entry name" value="HTH-TYPE TRANSCRIPTIONAL ACTIVATOR RHAS"/>
    <property type="match status" value="1"/>
</dbReference>
<evidence type="ECO:0000256" key="4">
    <source>
        <dbReference type="ARBA" id="ARBA00023163"/>
    </source>
</evidence>
<dbReference type="InterPro" id="IPR014710">
    <property type="entry name" value="RmlC-like_jellyroll"/>
</dbReference>
<dbReference type="InterPro" id="IPR018060">
    <property type="entry name" value="HTH_AraC"/>
</dbReference>